<proteinExistence type="predicted"/>
<keyword evidence="1" id="KW-0812">Transmembrane</keyword>
<organism evidence="2">
    <name type="scientific">Schistosoma curassoni</name>
    <dbReference type="NCBI Taxonomy" id="6186"/>
    <lineage>
        <taxon>Eukaryota</taxon>
        <taxon>Metazoa</taxon>
        <taxon>Spiralia</taxon>
        <taxon>Lophotrochozoa</taxon>
        <taxon>Platyhelminthes</taxon>
        <taxon>Trematoda</taxon>
        <taxon>Digenea</taxon>
        <taxon>Strigeidida</taxon>
        <taxon>Schistosomatoidea</taxon>
        <taxon>Schistosomatidae</taxon>
        <taxon>Schistosoma</taxon>
    </lineage>
</organism>
<accession>A0A183KB42</accession>
<keyword evidence="1" id="KW-0472">Membrane</keyword>
<evidence type="ECO:0000256" key="1">
    <source>
        <dbReference type="SAM" id="Phobius"/>
    </source>
</evidence>
<protein>
    <submittedName>
        <fullName evidence="2">Secreted protein</fullName>
    </submittedName>
</protein>
<dbReference type="WBParaSite" id="SCUD_0001223301-mRNA-1">
    <property type="protein sequence ID" value="SCUD_0001223301-mRNA-1"/>
    <property type="gene ID" value="SCUD_0001223301"/>
</dbReference>
<name>A0A183KB42_9TREM</name>
<keyword evidence="1" id="KW-1133">Transmembrane helix</keyword>
<evidence type="ECO:0000313" key="2">
    <source>
        <dbReference type="WBParaSite" id="SCUD_0001223301-mRNA-1"/>
    </source>
</evidence>
<reference evidence="2" key="1">
    <citation type="submission" date="2016-06" db="UniProtKB">
        <authorList>
            <consortium name="WormBaseParasite"/>
        </authorList>
    </citation>
    <scope>IDENTIFICATION</scope>
</reference>
<dbReference type="AlphaFoldDB" id="A0A183KB42"/>
<sequence length="91" mass="9223">MWSIPAVTATSAFSASAGILSGPDALPLLICLMAMLISSIVDGPTSAEKSVSAASMLSRFSGAGSTYLFCCSSVLVITLSSLLFTGRSGLR</sequence>
<feature type="transmembrane region" description="Helical" evidence="1">
    <location>
        <begin position="66"/>
        <end position="85"/>
    </location>
</feature>